<dbReference type="RefSeq" id="WP_058504016.1">
    <property type="nucleotide sequence ID" value="NZ_CAAAIF010000001.1"/>
</dbReference>
<feature type="transmembrane region" description="Helical" evidence="1">
    <location>
        <begin position="12"/>
        <end position="32"/>
    </location>
</feature>
<organism evidence="2 3">
    <name type="scientific">Legionella nautarum</name>
    <dbReference type="NCBI Taxonomy" id="45070"/>
    <lineage>
        <taxon>Bacteria</taxon>
        <taxon>Pseudomonadati</taxon>
        <taxon>Pseudomonadota</taxon>
        <taxon>Gammaproteobacteria</taxon>
        <taxon>Legionellales</taxon>
        <taxon>Legionellaceae</taxon>
        <taxon>Legionella</taxon>
    </lineage>
</organism>
<reference evidence="2 3" key="1">
    <citation type="submission" date="2015-11" db="EMBL/GenBank/DDBJ databases">
        <title>Genomic analysis of 38 Legionella species identifies large and diverse effector repertoires.</title>
        <authorList>
            <person name="Burstein D."/>
            <person name="Amaro F."/>
            <person name="Zusman T."/>
            <person name="Lifshitz Z."/>
            <person name="Cohen O."/>
            <person name="Gilbert J.A."/>
            <person name="Pupko T."/>
            <person name="Shuman H.A."/>
            <person name="Segal G."/>
        </authorList>
    </citation>
    <scope>NUCLEOTIDE SEQUENCE [LARGE SCALE GENOMIC DNA]</scope>
    <source>
        <strain evidence="2 3">ATCC 49506</strain>
    </source>
</reference>
<evidence type="ECO:0008006" key="4">
    <source>
        <dbReference type="Google" id="ProtNLM"/>
    </source>
</evidence>
<comment type="caution">
    <text evidence="2">The sequence shown here is derived from an EMBL/GenBank/DDBJ whole genome shotgun (WGS) entry which is preliminary data.</text>
</comment>
<gene>
    <name evidence="2" type="ORF">Lnau_0970</name>
</gene>
<feature type="transmembrane region" description="Helical" evidence="1">
    <location>
        <begin position="344"/>
        <end position="365"/>
    </location>
</feature>
<feature type="transmembrane region" description="Helical" evidence="1">
    <location>
        <begin position="142"/>
        <end position="159"/>
    </location>
</feature>
<dbReference type="PATRIC" id="fig|45070.6.peg.1026"/>
<protein>
    <recommendedName>
        <fullName evidence="4">Glycosyltransferase RgtA/B/C/D-like domain-containing protein</fullName>
    </recommendedName>
</protein>
<dbReference type="Proteomes" id="UP000054725">
    <property type="component" value="Unassembled WGS sequence"/>
</dbReference>
<feature type="transmembrane region" description="Helical" evidence="1">
    <location>
        <begin position="117"/>
        <end position="136"/>
    </location>
</feature>
<feature type="transmembrane region" description="Helical" evidence="1">
    <location>
        <begin position="210"/>
        <end position="234"/>
    </location>
</feature>
<proteinExistence type="predicted"/>
<dbReference type="EMBL" id="LNYO01000013">
    <property type="protein sequence ID" value="KTD35986.1"/>
    <property type="molecule type" value="Genomic_DNA"/>
</dbReference>
<keyword evidence="3" id="KW-1185">Reference proteome</keyword>
<keyword evidence="1" id="KW-1133">Transmembrane helix</keyword>
<feature type="transmembrane region" description="Helical" evidence="1">
    <location>
        <begin position="171"/>
        <end position="204"/>
    </location>
</feature>
<sequence>MARLLHLIKSKNCFFIAFLIMLLGIFIERITIGVDLSDEAYYATHLDSWLKEGIKNSSNLMIHQSAALLLFPFVYVYQNLVSHELGLILFLRFVYMLMALGAMLSLYFFIKPLRGQLLAALVLAFGFLFIPWSLPAPSYNTIGMYGMLAAMSIFGIALMQKPGKKSLSPMLSLLSAFLWTCTIVAYPSLIIVFSGFIAIAFSLLKERRIVFYYFLFCGFLFVAALASLLIILGVDHCIQIFKFTNAALQISGGLSAKFHKIYEQIFQSPIFAILCATSLSLGVIVAIYPRLLFLAELYLAGVIFYLTFFGQTVLFLISHDIILIIALFGVFIPFTAIKQARNSSIYAILALMYCTSLFAGLITTITASNGLLNFPIGGLLAACLTLAFTGYEETRKSGSYALIFVLILSAFSMGFIVYKNNYGEINNSFPTEKISEGVFAGLKTSVQQADFIHKVSSVLPQDTKAEKITVLGRLSGFYLLTSLAPSALATWNYQFSETNLAGQMISQFYQEKKNQPCLIAAYSDPWTGPLTDREKSLLKNYRFKIAVESENRVLRVFQNPVCSYER</sequence>
<feature type="transmembrane region" description="Helical" evidence="1">
    <location>
        <begin position="371"/>
        <end position="388"/>
    </location>
</feature>
<accession>A0A0W0WUK5</accession>
<dbReference type="STRING" id="45070.Lnau_0970"/>
<feature type="transmembrane region" description="Helical" evidence="1">
    <location>
        <begin position="270"/>
        <end position="291"/>
    </location>
</feature>
<evidence type="ECO:0000313" key="3">
    <source>
        <dbReference type="Proteomes" id="UP000054725"/>
    </source>
</evidence>
<feature type="transmembrane region" description="Helical" evidence="1">
    <location>
        <begin position="303"/>
        <end position="332"/>
    </location>
</feature>
<evidence type="ECO:0000313" key="2">
    <source>
        <dbReference type="EMBL" id="KTD35986.1"/>
    </source>
</evidence>
<dbReference type="OrthoDB" id="8436204at2"/>
<keyword evidence="1" id="KW-0472">Membrane</keyword>
<feature type="transmembrane region" description="Helical" evidence="1">
    <location>
        <begin position="85"/>
        <end position="110"/>
    </location>
</feature>
<keyword evidence="1" id="KW-0812">Transmembrane</keyword>
<dbReference type="AlphaFoldDB" id="A0A0W0WUK5"/>
<evidence type="ECO:0000256" key="1">
    <source>
        <dbReference type="SAM" id="Phobius"/>
    </source>
</evidence>
<feature type="transmembrane region" description="Helical" evidence="1">
    <location>
        <begin position="400"/>
        <end position="418"/>
    </location>
</feature>
<name>A0A0W0WUK5_9GAMM</name>